<sequence length="309" mass="34302">MFVSHSFLFYHPFTMFFCCCCCVSSLGRLDGKTVIITGANTGIGKETARDLARRGARIVMACRDLERAEEAQADILEDTGNENVVIRKLDLSDTQSIRAFAELINKEEKQVNILINNAGVMMCPYSKTADGFEMQLGVNHLGHFLLTYLLLDLIKHSSPARIVVVASVAHTWTGMRLNDINSDRNYDPIKAYGQSKLANVLFARSLARLLQGTGVSVFSLHPGVVQSDLWRHQHQCIQMAVKIFRIFTKTTVEGAQTTIYCAVEPGLESQTGGYFSDCAQASCSRTASNDDLAQKVWELSCSMLNITWQ</sequence>
<dbReference type="PRINTS" id="PR00081">
    <property type="entry name" value="GDHRDH"/>
</dbReference>
<dbReference type="InterPro" id="IPR002347">
    <property type="entry name" value="SDR_fam"/>
</dbReference>
<evidence type="ECO:0000313" key="5">
    <source>
        <dbReference type="Ensembl" id="ENSMAMP00000039923.1"/>
    </source>
</evidence>
<organism evidence="5 6">
    <name type="scientific">Mastacembelus armatus</name>
    <name type="common">zig-zag eel</name>
    <dbReference type="NCBI Taxonomy" id="205130"/>
    <lineage>
        <taxon>Eukaryota</taxon>
        <taxon>Metazoa</taxon>
        <taxon>Chordata</taxon>
        <taxon>Craniata</taxon>
        <taxon>Vertebrata</taxon>
        <taxon>Euteleostomi</taxon>
        <taxon>Actinopterygii</taxon>
        <taxon>Neopterygii</taxon>
        <taxon>Teleostei</taxon>
        <taxon>Neoteleostei</taxon>
        <taxon>Acanthomorphata</taxon>
        <taxon>Anabantaria</taxon>
        <taxon>Synbranchiformes</taxon>
        <taxon>Mastacembelidae</taxon>
        <taxon>Mastacembelus</taxon>
    </lineage>
</organism>
<dbReference type="Gene3D" id="3.40.50.720">
    <property type="entry name" value="NAD(P)-binding Rossmann-like Domain"/>
    <property type="match status" value="1"/>
</dbReference>
<evidence type="ECO:0000256" key="4">
    <source>
        <dbReference type="SAM" id="SignalP"/>
    </source>
</evidence>
<evidence type="ECO:0000256" key="2">
    <source>
        <dbReference type="ARBA" id="ARBA00023002"/>
    </source>
</evidence>
<feature type="chain" id="PRO_5045468345" evidence="4">
    <location>
        <begin position="28"/>
        <end position="309"/>
    </location>
</feature>
<evidence type="ECO:0000256" key="3">
    <source>
        <dbReference type="RuleBase" id="RU000363"/>
    </source>
</evidence>
<keyword evidence="2" id="KW-0560">Oxidoreductase</keyword>
<keyword evidence="4" id="KW-0732">Signal</keyword>
<keyword evidence="6" id="KW-1185">Reference proteome</keyword>
<dbReference type="Ensembl" id="ENSMAMT00000055588.1">
    <property type="protein sequence ID" value="ENSMAMP00000039923.1"/>
    <property type="gene ID" value="ENSMAMG00000022875.2"/>
</dbReference>
<proteinExistence type="inferred from homology"/>
<dbReference type="Pfam" id="PF00106">
    <property type="entry name" value="adh_short"/>
    <property type="match status" value="1"/>
</dbReference>
<dbReference type="PANTHER" id="PTHR43157">
    <property type="entry name" value="PHOSPHATIDYLINOSITOL-GLYCAN BIOSYNTHESIS CLASS F PROTEIN-RELATED"/>
    <property type="match status" value="1"/>
</dbReference>
<reference evidence="5" key="1">
    <citation type="submission" date="2025-08" db="UniProtKB">
        <authorList>
            <consortium name="Ensembl"/>
        </authorList>
    </citation>
    <scope>IDENTIFICATION</scope>
</reference>
<dbReference type="GeneTree" id="ENSGT00940000164667"/>
<feature type="signal peptide" evidence="4">
    <location>
        <begin position="1"/>
        <end position="27"/>
    </location>
</feature>
<dbReference type="GO" id="GO:0016491">
    <property type="term" value="F:oxidoreductase activity"/>
    <property type="evidence" value="ECO:0007669"/>
    <property type="project" value="UniProtKB-KW"/>
</dbReference>
<accession>A0A7N8WRD3</accession>
<name>A0A7N8WRD3_9TELE</name>
<evidence type="ECO:0000313" key="6">
    <source>
        <dbReference type="Proteomes" id="UP000261640"/>
    </source>
</evidence>
<dbReference type="PANTHER" id="PTHR43157:SF69">
    <property type="entry name" value="RETINOL DEHYDROGENASE 12-LIKE"/>
    <property type="match status" value="1"/>
</dbReference>
<dbReference type="SUPFAM" id="SSF51735">
    <property type="entry name" value="NAD(P)-binding Rossmann-fold domains"/>
    <property type="match status" value="1"/>
</dbReference>
<comment type="similarity">
    <text evidence="1 3">Belongs to the short-chain dehydrogenases/reductases (SDR) family.</text>
</comment>
<dbReference type="Proteomes" id="UP000261640">
    <property type="component" value="Unplaced"/>
</dbReference>
<dbReference type="AlphaFoldDB" id="A0A7N8WRD3"/>
<dbReference type="InterPro" id="IPR036291">
    <property type="entry name" value="NAD(P)-bd_dom_sf"/>
</dbReference>
<reference evidence="5" key="2">
    <citation type="submission" date="2025-09" db="UniProtKB">
        <authorList>
            <consortium name="Ensembl"/>
        </authorList>
    </citation>
    <scope>IDENTIFICATION</scope>
</reference>
<dbReference type="PRINTS" id="PR00080">
    <property type="entry name" value="SDRFAMILY"/>
</dbReference>
<evidence type="ECO:0000256" key="1">
    <source>
        <dbReference type="ARBA" id="ARBA00006484"/>
    </source>
</evidence>
<protein>
    <submittedName>
        <fullName evidence="5">Zgc:112332</fullName>
    </submittedName>
</protein>